<dbReference type="HOGENOM" id="CLU_926282_0_0_2"/>
<dbReference type="STRING" id="444157.Tneu_1371"/>
<dbReference type="eggNOG" id="arCOG05566">
    <property type="taxonomic scope" value="Archaea"/>
</dbReference>
<keyword evidence="2" id="KW-1185">Reference proteome</keyword>
<reference evidence="1" key="1">
    <citation type="submission" date="2008-03" db="EMBL/GenBank/DDBJ databases">
        <title>Complete sequence of Thermoproteus neutrophilus V24Sta.</title>
        <authorList>
            <consortium name="US DOE Joint Genome Institute"/>
            <person name="Copeland A."/>
            <person name="Lucas S."/>
            <person name="Lapidus A."/>
            <person name="Glavina del Rio T."/>
            <person name="Dalin E."/>
            <person name="Tice H."/>
            <person name="Bruce D."/>
            <person name="Goodwin L."/>
            <person name="Pitluck S."/>
            <person name="Sims D."/>
            <person name="Brettin T."/>
            <person name="Detter J.C."/>
            <person name="Han C."/>
            <person name="Kuske C.R."/>
            <person name="Schmutz J."/>
            <person name="Larimer F."/>
            <person name="Land M."/>
            <person name="Hauser L."/>
            <person name="Kyrpides N."/>
            <person name="Mikhailova N."/>
            <person name="Biddle J.F."/>
            <person name="Zhang Z."/>
            <person name="Fitz-Gibbon S.T."/>
            <person name="Lowe T.M."/>
            <person name="Saltikov C."/>
            <person name="House C.H."/>
            <person name="Richardson P."/>
        </authorList>
    </citation>
    <scope>NUCLEOTIDE SEQUENCE [LARGE SCALE GENOMIC DNA]</scope>
    <source>
        <strain evidence="1">V24Sta</strain>
    </source>
</reference>
<evidence type="ECO:0000313" key="1">
    <source>
        <dbReference type="EMBL" id="ACB40297.1"/>
    </source>
</evidence>
<evidence type="ECO:0000313" key="2">
    <source>
        <dbReference type="Proteomes" id="UP000001694"/>
    </source>
</evidence>
<gene>
    <name evidence="1" type="ordered locus">Tneu_1371</name>
</gene>
<dbReference type="RefSeq" id="WP_012350716.1">
    <property type="nucleotide sequence ID" value="NC_010525.1"/>
</dbReference>
<dbReference type="AlphaFoldDB" id="B1Y968"/>
<protein>
    <submittedName>
        <fullName evidence="1">Uncharacterized protein</fullName>
    </submittedName>
</protein>
<proteinExistence type="predicted"/>
<dbReference type="EMBL" id="CP001014">
    <property type="protein sequence ID" value="ACB40297.1"/>
    <property type="molecule type" value="Genomic_DNA"/>
</dbReference>
<organism evidence="1 2">
    <name type="scientific">Pyrobaculum neutrophilum (strain DSM 2338 / JCM 9278 / NBRC 100436 / V24Sta)</name>
    <name type="common">Thermoproteus neutrophilus</name>
    <dbReference type="NCBI Taxonomy" id="444157"/>
    <lineage>
        <taxon>Archaea</taxon>
        <taxon>Thermoproteota</taxon>
        <taxon>Thermoprotei</taxon>
        <taxon>Thermoproteales</taxon>
        <taxon>Thermoproteaceae</taxon>
        <taxon>Pyrobaculum</taxon>
    </lineage>
</organism>
<sequence length="308" mass="33702">MICTTLSECLEFAKPKKVLAVSSPLGGLGVLALAQRVKLSVVTSGPVFNKVAVLEAMDNYGAEVRYAPRLHTALYKLEGDRECLAAGPPLVRSVALGNSTAVSIYSCSKVEGLEKLFTGGKPIEMLNSKVIGGGRDGRYFDVITRLRSLRVDKDDEEDIADWVIRSGAFDVDDPDAVSHLMWRLISHLRNRSAVIFRDPVVGLGLTIPMVYYAVRVAAAGQDCPQGRCIKTTAKLLERALRMAPPAKIHDEWRVALREPQTRRKIEESPYIPAVLMLTGKVEVKHDAATSSRLYIFSRSPADLSPGKA</sequence>
<accession>B1Y968</accession>
<name>B1Y968_PYRNV</name>
<dbReference type="GeneID" id="6164670"/>
<dbReference type="KEGG" id="tne:Tneu_1371"/>
<dbReference type="Proteomes" id="UP000001694">
    <property type="component" value="Chromosome"/>
</dbReference>
<dbReference type="OrthoDB" id="27817at2157"/>